<evidence type="ECO:0000313" key="11">
    <source>
        <dbReference type="Ensembl" id="ENSHCOP00000019850.1"/>
    </source>
</evidence>
<evidence type="ECO:0000313" key="12">
    <source>
        <dbReference type="Proteomes" id="UP000264820"/>
    </source>
</evidence>
<dbReference type="Pfam" id="PF02892">
    <property type="entry name" value="zf-BED"/>
    <property type="match status" value="1"/>
</dbReference>
<protein>
    <submittedName>
        <fullName evidence="11">Zinc finger BED domain-containing protein 1-like</fullName>
    </submittedName>
</protein>
<evidence type="ECO:0000256" key="8">
    <source>
        <dbReference type="ARBA" id="ARBA00023242"/>
    </source>
</evidence>
<dbReference type="PANTHER" id="PTHR46481">
    <property type="entry name" value="ZINC FINGER BED DOMAIN-CONTAINING PROTEIN 4"/>
    <property type="match status" value="1"/>
</dbReference>
<keyword evidence="8" id="KW-0539">Nucleus</keyword>
<evidence type="ECO:0000256" key="5">
    <source>
        <dbReference type="ARBA" id="ARBA00023015"/>
    </source>
</evidence>
<feature type="domain" description="HAT C-terminal dimerisation" evidence="10">
    <location>
        <begin position="501"/>
        <end position="562"/>
    </location>
</feature>
<dbReference type="SUPFAM" id="SSF53098">
    <property type="entry name" value="Ribonuclease H-like"/>
    <property type="match status" value="1"/>
</dbReference>
<dbReference type="InterPro" id="IPR003656">
    <property type="entry name" value="Znf_BED"/>
</dbReference>
<evidence type="ECO:0000259" key="10">
    <source>
        <dbReference type="Pfam" id="PF05699"/>
    </source>
</evidence>
<dbReference type="AlphaFoldDB" id="A0A3Q3DT45"/>
<sequence>MYKSKISQLFVFDLLGGKFLFKKLPDGGVNKRVVLCIFCQKEFAYHRSSSTLRYHLNAKHLAPSTDAATAVGGAGRRQIKQLDNETGLGPRTSPSTSEKLANPIALWIALDCRPLSVVEDKGLENALKIATRDPTLKLPSRDTISAIIQQLYNTEKLAKMNALEKAKFVALTGDHWTTVRNGNYIGVTAHITVVTDGTWHFQSFALTVLETDSRHNAENCTERFLSVAETWGIHQKITTIGTGATRTTMAAARHLPFQHSPCIAHILQRTVTVSLAECGFNGVLAKCHKIAGHFQYGAENMEEELHQKQSRLGQENEELIRDISTRWNSTLDMISSLLKNQDAFAALHNQEHNQDTLTPTEVLQLQRFVTELLGGETYVPCSVVLPALCHLRHTMEVSDNDSNDVVKFKTAFTKEFTQRTATLNLEWLKVATVLDPRFKDLKYLAREEREEVWSRLEALLQEQCKGTIMEEPATKKRLLLCSFDSDSDSDEEERWRRALNLYRAESTISETDCPFQWWSSRAGTHSQLSVLARKYLSSPATSVPCERLFSLAGHIVTKKRARSPKACCRVEVAWCPLHVGSRKHGRRQTLSPHAVVGEWGGSLLLQTLVHEGAWVEHVAL</sequence>
<dbReference type="InterPro" id="IPR012337">
    <property type="entry name" value="RNaseH-like_sf"/>
</dbReference>
<keyword evidence="3" id="KW-0863">Zinc-finger</keyword>
<proteinExistence type="predicted"/>
<dbReference type="Pfam" id="PF05699">
    <property type="entry name" value="Dimer_Tnp_hAT"/>
    <property type="match status" value="1"/>
</dbReference>
<dbReference type="Ensembl" id="ENSHCOT00000007682.1">
    <property type="protein sequence ID" value="ENSHCOP00000019850.1"/>
    <property type="gene ID" value="ENSHCOG00000005451.1"/>
</dbReference>
<feature type="domain" description="BED-type" evidence="9">
    <location>
        <begin position="31"/>
        <end position="60"/>
    </location>
</feature>
<dbReference type="PANTHER" id="PTHR46481:SF10">
    <property type="entry name" value="ZINC FINGER BED DOMAIN-CONTAINING PROTEIN 39"/>
    <property type="match status" value="1"/>
</dbReference>
<keyword evidence="12" id="KW-1185">Reference proteome</keyword>
<dbReference type="GO" id="GO:0046983">
    <property type="term" value="F:protein dimerization activity"/>
    <property type="evidence" value="ECO:0007669"/>
    <property type="project" value="InterPro"/>
</dbReference>
<keyword evidence="2" id="KW-0479">Metal-binding</keyword>
<evidence type="ECO:0000256" key="2">
    <source>
        <dbReference type="ARBA" id="ARBA00022723"/>
    </source>
</evidence>
<evidence type="ECO:0000256" key="4">
    <source>
        <dbReference type="ARBA" id="ARBA00022833"/>
    </source>
</evidence>
<evidence type="ECO:0000256" key="1">
    <source>
        <dbReference type="ARBA" id="ARBA00004123"/>
    </source>
</evidence>
<dbReference type="GO" id="GO:0005634">
    <property type="term" value="C:nucleus"/>
    <property type="evidence" value="ECO:0007669"/>
    <property type="project" value="UniProtKB-SubCell"/>
</dbReference>
<keyword evidence="6" id="KW-0238">DNA-binding</keyword>
<evidence type="ECO:0000259" key="9">
    <source>
        <dbReference type="Pfam" id="PF02892"/>
    </source>
</evidence>
<dbReference type="InterPro" id="IPR052035">
    <property type="entry name" value="ZnF_BED_domain_contain"/>
</dbReference>
<accession>A0A3Q3DT45</accession>
<organism evidence="11 12">
    <name type="scientific">Hippocampus comes</name>
    <name type="common">Tiger tail seahorse</name>
    <dbReference type="NCBI Taxonomy" id="109280"/>
    <lineage>
        <taxon>Eukaryota</taxon>
        <taxon>Metazoa</taxon>
        <taxon>Chordata</taxon>
        <taxon>Craniata</taxon>
        <taxon>Vertebrata</taxon>
        <taxon>Euteleostomi</taxon>
        <taxon>Actinopterygii</taxon>
        <taxon>Neopterygii</taxon>
        <taxon>Teleostei</taxon>
        <taxon>Neoteleostei</taxon>
        <taxon>Acanthomorphata</taxon>
        <taxon>Syngnathiaria</taxon>
        <taxon>Syngnathiformes</taxon>
        <taxon>Syngnathoidei</taxon>
        <taxon>Syngnathidae</taxon>
        <taxon>Hippocampus</taxon>
    </lineage>
</organism>
<dbReference type="SUPFAM" id="SSF140996">
    <property type="entry name" value="Hermes dimerisation domain"/>
    <property type="match status" value="1"/>
</dbReference>
<reference evidence="11" key="1">
    <citation type="submission" date="2025-08" db="UniProtKB">
        <authorList>
            <consortium name="Ensembl"/>
        </authorList>
    </citation>
    <scope>IDENTIFICATION</scope>
</reference>
<dbReference type="InterPro" id="IPR008906">
    <property type="entry name" value="HATC_C_dom"/>
</dbReference>
<evidence type="ECO:0000256" key="7">
    <source>
        <dbReference type="ARBA" id="ARBA00023163"/>
    </source>
</evidence>
<dbReference type="GO" id="GO:0008270">
    <property type="term" value="F:zinc ion binding"/>
    <property type="evidence" value="ECO:0007669"/>
    <property type="project" value="UniProtKB-KW"/>
</dbReference>
<name>A0A3Q3DT45_HIPCM</name>
<keyword evidence="5" id="KW-0805">Transcription regulation</keyword>
<dbReference type="GO" id="GO:0003677">
    <property type="term" value="F:DNA binding"/>
    <property type="evidence" value="ECO:0007669"/>
    <property type="project" value="UniProtKB-KW"/>
</dbReference>
<evidence type="ECO:0000256" key="6">
    <source>
        <dbReference type="ARBA" id="ARBA00023125"/>
    </source>
</evidence>
<evidence type="ECO:0000256" key="3">
    <source>
        <dbReference type="ARBA" id="ARBA00022771"/>
    </source>
</evidence>
<reference evidence="11" key="2">
    <citation type="submission" date="2025-09" db="UniProtKB">
        <authorList>
            <consortium name="Ensembl"/>
        </authorList>
    </citation>
    <scope>IDENTIFICATION</scope>
</reference>
<comment type="subcellular location">
    <subcellularLocation>
        <location evidence="1">Nucleus</location>
    </subcellularLocation>
</comment>
<dbReference type="GeneTree" id="ENSGT00940000158431"/>
<dbReference type="Proteomes" id="UP000264820">
    <property type="component" value="Unplaced"/>
</dbReference>
<keyword evidence="7" id="KW-0804">Transcription</keyword>
<keyword evidence="4" id="KW-0862">Zinc</keyword>